<accession>A0ABV4WNE0</accession>
<comment type="caution">
    <text evidence="1">The sequence shown here is derived from an EMBL/GenBank/DDBJ whole genome shotgun (WGS) entry which is preliminary data.</text>
</comment>
<name>A0ABV4WNE0_9CYAN</name>
<dbReference type="EMBL" id="JBHFNT010000161">
    <property type="protein sequence ID" value="MFB2836594.1"/>
    <property type="molecule type" value="Genomic_DNA"/>
</dbReference>
<evidence type="ECO:0000313" key="2">
    <source>
        <dbReference type="Proteomes" id="UP001576780"/>
    </source>
</evidence>
<dbReference type="Proteomes" id="UP001576780">
    <property type="component" value="Unassembled WGS sequence"/>
</dbReference>
<proteinExistence type="predicted"/>
<sequence>MLIQIEINGFDPKTANAASTKSAKVQVMNFALIALFSRLLNLALQIKFKEATIVAFSMK</sequence>
<evidence type="ECO:0000313" key="1">
    <source>
        <dbReference type="EMBL" id="MFB2836594.1"/>
    </source>
</evidence>
<reference evidence="1 2" key="1">
    <citation type="submission" date="2024-09" db="EMBL/GenBank/DDBJ databases">
        <title>Floridaenema gen nov. (Aerosakkonemataceae, Aerosakkonematales ord. nov., Cyanobacteria) from benthic tropical and subtropical fresh waters, with the description of four new species.</title>
        <authorList>
            <person name="Moretto J.A."/>
            <person name="Berthold D.E."/>
            <person name="Lefler F.W."/>
            <person name="Huang I.-S."/>
            <person name="Laughinghouse H. IV."/>
        </authorList>
    </citation>
    <scope>NUCLEOTIDE SEQUENCE [LARGE SCALE GENOMIC DNA]</scope>
    <source>
        <strain evidence="1 2">BLCC-F167</strain>
    </source>
</reference>
<keyword evidence="2" id="KW-1185">Reference proteome</keyword>
<gene>
    <name evidence="1" type="ORF">ACE1CA_18835</name>
</gene>
<protein>
    <submittedName>
        <fullName evidence="1">Uncharacterized protein</fullName>
    </submittedName>
</protein>
<organism evidence="1 2">
    <name type="scientific">Floridaenema evergladense BLCC-F167</name>
    <dbReference type="NCBI Taxonomy" id="3153639"/>
    <lineage>
        <taxon>Bacteria</taxon>
        <taxon>Bacillati</taxon>
        <taxon>Cyanobacteriota</taxon>
        <taxon>Cyanophyceae</taxon>
        <taxon>Oscillatoriophycideae</taxon>
        <taxon>Aerosakkonematales</taxon>
        <taxon>Aerosakkonemataceae</taxon>
        <taxon>Floridanema</taxon>
        <taxon>Floridanema evergladense</taxon>
    </lineage>
</organism>